<keyword evidence="2" id="KW-1185">Reference proteome</keyword>
<organism evidence="1 2">
    <name type="scientific">Meloidogyne enterolobii</name>
    <name type="common">Root-knot nematode worm</name>
    <name type="synonym">Meloidogyne mayaguensis</name>
    <dbReference type="NCBI Taxonomy" id="390850"/>
    <lineage>
        <taxon>Eukaryota</taxon>
        <taxon>Metazoa</taxon>
        <taxon>Ecdysozoa</taxon>
        <taxon>Nematoda</taxon>
        <taxon>Chromadorea</taxon>
        <taxon>Rhabditida</taxon>
        <taxon>Tylenchina</taxon>
        <taxon>Tylenchomorpha</taxon>
        <taxon>Tylenchoidea</taxon>
        <taxon>Meloidogynidae</taxon>
        <taxon>Meloidogyninae</taxon>
        <taxon>Meloidogyne</taxon>
    </lineage>
</organism>
<comment type="caution">
    <text evidence="1">The sequence shown here is derived from an EMBL/GenBank/DDBJ whole genome shotgun (WGS) entry which is preliminary data.</text>
</comment>
<gene>
    <name evidence="1" type="ORF">MENTE1834_LOCUS46285</name>
</gene>
<proteinExistence type="predicted"/>
<evidence type="ECO:0000313" key="1">
    <source>
        <dbReference type="EMBL" id="CAK5118492.1"/>
    </source>
</evidence>
<protein>
    <submittedName>
        <fullName evidence="1">Uncharacterized protein</fullName>
    </submittedName>
</protein>
<accession>A0ACB1B2N9</accession>
<dbReference type="Proteomes" id="UP001497535">
    <property type="component" value="Unassembled WGS sequence"/>
</dbReference>
<dbReference type="EMBL" id="CAVMJV010000164">
    <property type="protein sequence ID" value="CAK5118492.1"/>
    <property type="molecule type" value="Genomic_DNA"/>
</dbReference>
<reference evidence="1" key="1">
    <citation type="submission" date="2023-11" db="EMBL/GenBank/DDBJ databases">
        <authorList>
            <person name="Poullet M."/>
        </authorList>
    </citation>
    <scope>NUCLEOTIDE SEQUENCE</scope>
    <source>
        <strain evidence="1">E1834</strain>
    </source>
</reference>
<evidence type="ECO:0000313" key="2">
    <source>
        <dbReference type="Proteomes" id="UP001497535"/>
    </source>
</evidence>
<sequence length="670" mass="78265">MIEKFEFLKNNWEEIIEKIKEIPTNVKKTLKENGHSFIGYCLAKRFQFVFNDEGQAKTKFYKDNNSYLLKYATKINGILGPRRVDLEYYKKLENKFKENILKLKTKNQKEAGTSTETEKLGKMIDLILNDYWGNICAIDRDNVQFEKADEWALQTVNTIHNDNFNLADLVFADIDPNDFNHLNKGSNEWANFKNGALERFNLHKLTFTEAHIIIASFHKNLSDHLAGSDITSIIKKEIQKNIYWQLKEEIGKLKTNKNVQKELIDKKELSRVETSIELKEKLKACGLSVYVLKFVLNENQGEEGNRLKSITRFLSKIRILSKKKKELSENMKKYLENFKNKCGEEIKENKDLKELSKVVDDNTKLNEVKNNLIIEINKFENKLNEKIKKLEKRNLKNEIKKNEDLGGKLKKETKEYIGRLKEKLAFLVGNYEKLIDKDSTSQSNGQINTSSLSAIIYCLANKFLEIFNEDGVVNMDILLQNISNTNLIEYGMEMNEKLGKKRVDKMYYQQILNMIGENSNVELEKLKENWSNYCYIDKQNVEFERPEEWALQYKNEIGLQEDGFRLAYLGEGNDALLLAINDRENGLTTKQKEEIFKEILSNFHLHKVTFLEAHKMLGLSNSTTKTPSEIAETSSSQKENETYKKIKFEMRKVFNFRKKNPQNFLTFVLA</sequence>
<name>A0ACB1B2N9_MELEN</name>